<dbReference type="PROSITE" id="PS50011">
    <property type="entry name" value="PROTEIN_KINASE_DOM"/>
    <property type="match status" value="1"/>
</dbReference>
<feature type="domain" description="C2" evidence="1">
    <location>
        <begin position="151"/>
        <end position="269"/>
    </location>
</feature>
<proteinExistence type="predicted"/>
<sequence>MSKFIKVPKGNFYIKSTTSTSVSSTQNLVLDVEHGFFATWGVIKDWAKIIIAQQRNKTNNIEQDSYQLWRYEDGFLINKQTFLCLEPESIKAGSRLILRLRRFRSQAANQMWILTNEGHIKLRDKPFLLEVKDKNIVLTDIRSKSFNNTLASQFIIMPLHPVRKCVAIGVVRLELICAGLVFRGCSGHYDPYVRVFHFGNNTNIIAKTKVINNDFNPVWNEVHYLPVNYDDEKFILEVMDSSIIKDKPLGNCHLEITNELVKEVSEGIYEGTPDGIDVWRSLSYGETFRRSIFYILITLQTPNGGFPPSVKLANIFGYDSQEHLLKLYKSQCCEERILKFNHTVWTTSMILWFLRFLLNECKSEWGYIYERAEQFISKEIADLEIEETVVATGRKAKRIMRITRETISITHVRRILKCQKNTGAYSLTDDIAKSFGYEDTKKLQTTFNTYKNTHSKSQKIISQIWSTIMVLYFYRYVAIDQKNEWYPTYERSYRWLWAQLMDNESDKQEYFKINIQEIDQKPYGIARIEIINAKNLTQADSWFADGAYNPYIKISTFSTSWIFDDTHVIYNNCNPVWRQVFYIPVYDIYESFNLQVFNYNALLKDTLLGFYIFDLKSIIKKLPNGSYEVKKLKLDVNLTYVESNREQLSFVADFFLLSELEDLEIITTTNVSIRHLYLLMTYQNQNGYFELNNTLARSFNFFSKEELIKTFSDFVQKDERACSFDNNIWNTLLVTSFLKVLLWKERCEWMSAYNRAENWLSKNITDPKIEKQLFNYSNKFVIQHFKVTQWIDENQQRSIGVLETISSLFHILWRILNLKAQCYILKQYKKVELHENILKFIGILNQSIDEVEYFCEYAYDGTLRQYLKQNFYTINWKDRLYVANQIVSALKLLHENDIIHMNLNSESIFVHKGNIKINIFKCQNNKLKFPQYVDPYFLQNSKIYNLNRSSDIYNAIIQGKRESAAFGTPKEYVTIYTKCWQHEQSLRPTVQDVYKALTSIIYDSTYKKIEVECDINHKLDTLSHYVNQHNEATKELKKISSIIATLKKNDDHINFKTLKEITK</sequence>
<dbReference type="EMBL" id="WTPW01000857">
    <property type="protein sequence ID" value="KAF0474140.1"/>
    <property type="molecule type" value="Genomic_DNA"/>
</dbReference>
<dbReference type="OrthoDB" id="9895617at2759"/>
<dbReference type="Proteomes" id="UP000439903">
    <property type="component" value="Unassembled WGS sequence"/>
</dbReference>
<dbReference type="PANTHER" id="PTHR46980">
    <property type="entry name" value="TRICALBIN-1-RELATED"/>
    <property type="match status" value="1"/>
</dbReference>
<evidence type="ECO:0000259" key="1">
    <source>
        <dbReference type="PROSITE" id="PS50004"/>
    </source>
</evidence>
<dbReference type="AlphaFoldDB" id="A0A8H3XJL7"/>
<dbReference type="SUPFAM" id="SSF56112">
    <property type="entry name" value="Protein kinase-like (PK-like)"/>
    <property type="match status" value="1"/>
</dbReference>
<dbReference type="InterPro" id="IPR035992">
    <property type="entry name" value="Ricin_B-like_lectins"/>
</dbReference>
<dbReference type="InterPro" id="IPR035892">
    <property type="entry name" value="C2_domain_sf"/>
</dbReference>
<dbReference type="InterPro" id="IPR000719">
    <property type="entry name" value="Prot_kinase_dom"/>
</dbReference>
<dbReference type="PROSITE" id="PS50004">
    <property type="entry name" value="C2"/>
    <property type="match status" value="2"/>
</dbReference>
<dbReference type="Pfam" id="PF07714">
    <property type="entry name" value="PK_Tyr_Ser-Thr"/>
    <property type="match status" value="1"/>
</dbReference>
<dbReference type="InterPro" id="IPR020635">
    <property type="entry name" value="Tyr_kinase_cat_dom"/>
</dbReference>
<accession>A0A8H3XJL7</accession>
<dbReference type="Gene3D" id="1.10.510.10">
    <property type="entry name" value="Transferase(Phosphotransferase) domain 1"/>
    <property type="match status" value="2"/>
</dbReference>
<reference evidence="3 4" key="1">
    <citation type="journal article" date="2019" name="Environ. Microbiol.">
        <title>At the nexus of three kingdoms: the genome of the mycorrhizal fungus Gigaspora margarita provides insights into plant, endobacterial and fungal interactions.</title>
        <authorList>
            <person name="Venice F."/>
            <person name="Ghignone S."/>
            <person name="Salvioli di Fossalunga A."/>
            <person name="Amselem J."/>
            <person name="Novero M."/>
            <person name="Xianan X."/>
            <person name="Sedzielewska Toro K."/>
            <person name="Morin E."/>
            <person name="Lipzen A."/>
            <person name="Grigoriev I.V."/>
            <person name="Henrissat B."/>
            <person name="Martin F.M."/>
            <person name="Bonfante P."/>
        </authorList>
    </citation>
    <scope>NUCLEOTIDE SEQUENCE [LARGE SCALE GENOMIC DNA]</scope>
    <source>
        <strain evidence="3 4">BEG34</strain>
    </source>
</reference>
<dbReference type="PANTHER" id="PTHR46980:SF2">
    <property type="entry name" value="TRICALBIN-1-RELATED"/>
    <property type="match status" value="1"/>
</dbReference>
<evidence type="ECO:0000259" key="2">
    <source>
        <dbReference type="PROSITE" id="PS50011"/>
    </source>
</evidence>
<dbReference type="SUPFAM" id="SSF49562">
    <property type="entry name" value="C2 domain (Calcium/lipid-binding domain, CaLB)"/>
    <property type="match status" value="2"/>
</dbReference>
<keyword evidence="3" id="KW-0808">Transferase</keyword>
<gene>
    <name evidence="3" type="ORF">F8M41_024754</name>
</gene>
<dbReference type="InterPro" id="IPR052455">
    <property type="entry name" value="Tricalbin_domain"/>
</dbReference>
<dbReference type="Pfam" id="PF00168">
    <property type="entry name" value="C2"/>
    <property type="match status" value="2"/>
</dbReference>
<keyword evidence="3" id="KW-0418">Kinase</keyword>
<dbReference type="GO" id="GO:0004713">
    <property type="term" value="F:protein tyrosine kinase activity"/>
    <property type="evidence" value="ECO:0007669"/>
    <property type="project" value="InterPro"/>
</dbReference>
<evidence type="ECO:0000313" key="4">
    <source>
        <dbReference type="Proteomes" id="UP000439903"/>
    </source>
</evidence>
<name>A0A8H3XJL7_GIGMA</name>
<dbReference type="SMART" id="SM00239">
    <property type="entry name" value="C2"/>
    <property type="match status" value="2"/>
</dbReference>
<organism evidence="3 4">
    <name type="scientific">Gigaspora margarita</name>
    <dbReference type="NCBI Taxonomy" id="4874"/>
    <lineage>
        <taxon>Eukaryota</taxon>
        <taxon>Fungi</taxon>
        <taxon>Fungi incertae sedis</taxon>
        <taxon>Mucoromycota</taxon>
        <taxon>Glomeromycotina</taxon>
        <taxon>Glomeromycetes</taxon>
        <taxon>Diversisporales</taxon>
        <taxon>Gigasporaceae</taxon>
        <taxon>Gigaspora</taxon>
    </lineage>
</organism>
<dbReference type="SMART" id="SM00219">
    <property type="entry name" value="TyrKc"/>
    <property type="match status" value="1"/>
</dbReference>
<dbReference type="InterPro" id="IPR000008">
    <property type="entry name" value="C2_dom"/>
</dbReference>
<dbReference type="InterPro" id="IPR001245">
    <property type="entry name" value="Ser-Thr/Tyr_kinase_cat_dom"/>
</dbReference>
<dbReference type="InterPro" id="IPR011009">
    <property type="entry name" value="Kinase-like_dom_sf"/>
</dbReference>
<protein>
    <submittedName>
        <fullName evidence="3">Kinase-like protein</fullName>
    </submittedName>
</protein>
<dbReference type="Gene3D" id="2.80.10.50">
    <property type="match status" value="1"/>
</dbReference>
<feature type="domain" description="C2" evidence="1">
    <location>
        <begin position="507"/>
        <end position="629"/>
    </location>
</feature>
<feature type="domain" description="Protein kinase" evidence="2">
    <location>
        <begin position="767"/>
        <end position="1063"/>
    </location>
</feature>
<comment type="caution">
    <text evidence="3">The sequence shown here is derived from an EMBL/GenBank/DDBJ whole genome shotgun (WGS) entry which is preliminary data.</text>
</comment>
<dbReference type="Gene3D" id="2.60.40.150">
    <property type="entry name" value="C2 domain"/>
    <property type="match status" value="2"/>
</dbReference>
<dbReference type="SUPFAM" id="SSF50370">
    <property type="entry name" value="Ricin B-like lectins"/>
    <property type="match status" value="1"/>
</dbReference>
<evidence type="ECO:0000313" key="3">
    <source>
        <dbReference type="EMBL" id="KAF0474140.1"/>
    </source>
</evidence>
<dbReference type="GO" id="GO:0005524">
    <property type="term" value="F:ATP binding"/>
    <property type="evidence" value="ECO:0007669"/>
    <property type="project" value="InterPro"/>
</dbReference>
<keyword evidence="4" id="KW-1185">Reference proteome</keyword>